<protein>
    <submittedName>
        <fullName evidence="3">Tape measure protein</fullName>
    </submittedName>
</protein>
<keyword evidence="4" id="KW-1185">Reference proteome</keyword>
<feature type="domain" description="Tape measure protein N-terminal" evidence="2">
    <location>
        <begin position="67"/>
        <end position="250"/>
    </location>
</feature>
<evidence type="ECO:0000259" key="2">
    <source>
        <dbReference type="Pfam" id="PF20155"/>
    </source>
</evidence>
<evidence type="ECO:0000256" key="1">
    <source>
        <dbReference type="SAM" id="MobiDB-lite"/>
    </source>
</evidence>
<dbReference type="NCBIfam" id="TIGR02675">
    <property type="entry name" value="tape_meas_nterm"/>
    <property type="match status" value="1"/>
</dbReference>
<evidence type="ECO:0000313" key="4">
    <source>
        <dbReference type="Proteomes" id="UP000600600"/>
    </source>
</evidence>
<sequence length="1391" mass="155179">MENLSFNIEGNSFIFIQKAEQMRNSIDAITTETKKASGVSNGWTNTMKKAFDVIGGMETLKGFADDVIRVRSEIQQLEISFASLLQSKEKADILVSQMVAVAAQSPFELKTLSVGAKQLIESGVATEQVNETLLRLGDIALGVGIPLERLAGLYGMVVEQGHLYSDDLNQFAEAGIPMLESLASILGVTIEQIDEMVSIGKIGFPEVQKVVESLTNGGGQFYGLVDEQSKTIAGKLNSVSSAWDAMLNTVGESQEDVINNSLDGVKYVLENYEQLGRTVLELAGVYGTYKAVLISLTALEKLHKTVVEQARLEMVLAARSGEILTKSQAMSAAGTKLFTGAIKSNTAALLKNPYVFVAAAIVGLSYSIYKVTTAETELEKAHKRLGNANTNVEKGLSSEMSKLSSLEKKLVEVKKGSEAYNNIKKNIVDNYGQYYKGLDEEIERVGNLSTVYSQLVENMRLSIGQRKFESFFKAEQDSLDIIVSGKLEKAYETLVEKYGKTKGVNLYDQFFDSTMHGTALSSDVSEKLRKATFWEIKWGNNAEDGIVDFKNNVFNLRSEIKKETKATEVILDEYKDKFKITDEEVTQILFDKSNKKEVEKNKSLDELIRNIRTTEKSIVELRKNAQKGVGDDNSLKERITELGELKESYRIKTGFDYEQKYNQNFQSDDNEGKIKRIREQQTLGEVNFMEDMKNRSTQAEIDAMDEGEEKKLAQLKFNHQKEIDELEKFKADYLQKKIDTEKAIFEADTKKNKGKSFDSSKISLNQEEERMFDNLKNQTLKKQGNETSLYYKDLLSKYQGYSEKRLAIEDKFKKERDSLVKVGASKEALGEHDFQKEEALKAVDSEFAMREDSFKAWTDYIANLSLEELKKSLFQAEQELQRSQFLHPNDPNLAVQRSKITSLKNEVNERERETKPSPGKRSIEEWQNLYKTLSKVEREFDEIGAAVGGTAGEIISAAGGITSSTLQMIDGIVTLATGSASAMSSTSQAASKSIQTVEKASVILAIIGAALQIATKIANMFGADYSDYNVAKENYENYVEVLDVVIGKQKELLETLTGKAAVEASQSALKLIEKQENAARTLGKERLNSGASAGSHSIGVRIKNRMSSEGWDEVQKAVGNDTYNQIMDGRMTGLFDLSIEQLEKLQKEAPTFWAKLDGDVRDYLKQIIACDDKVKEMHDLLNQSLTQVSFGDVYNNFLDALSDMGSSSEEFANNFEKYMQKAILNSMLVDQYKSRINAWYEAFAKANDDKAGITTDEYDRLKNDWNGIVAEALVERDALMEQFDWASEDSSSQSSGQKGFTAMSQETGEELNGRFTALQISNEEIKNSMLFVLGSLSSLCTAASDGNILLTEMRNLAIMSNGHLEDIAKYTKLMLGFGDKLDNIDRNTQRI</sequence>
<name>A0ABR7CE89_9BACE</name>
<dbReference type="EMBL" id="JACOOE010000008">
    <property type="protein sequence ID" value="MBC5606127.1"/>
    <property type="molecule type" value="Genomic_DNA"/>
</dbReference>
<evidence type="ECO:0000313" key="3">
    <source>
        <dbReference type="EMBL" id="MBC5606127.1"/>
    </source>
</evidence>
<proteinExistence type="predicted"/>
<dbReference type="Pfam" id="PF20155">
    <property type="entry name" value="TMP_3"/>
    <property type="match status" value="1"/>
</dbReference>
<dbReference type="RefSeq" id="WP_186967939.1">
    <property type="nucleotide sequence ID" value="NZ_JACOOE010000008.1"/>
</dbReference>
<dbReference type="InterPro" id="IPR013491">
    <property type="entry name" value="Tape_meas_N"/>
</dbReference>
<feature type="region of interest" description="Disordered" evidence="1">
    <location>
        <begin position="902"/>
        <end position="921"/>
    </location>
</feature>
<gene>
    <name evidence="3" type="ORF">H8S67_15820</name>
</gene>
<comment type="caution">
    <text evidence="3">The sequence shown here is derived from an EMBL/GenBank/DDBJ whole genome shotgun (WGS) entry which is preliminary data.</text>
</comment>
<dbReference type="Proteomes" id="UP000600600">
    <property type="component" value="Unassembled WGS sequence"/>
</dbReference>
<feature type="compositionally biased region" description="Basic and acidic residues" evidence="1">
    <location>
        <begin position="906"/>
        <end position="915"/>
    </location>
</feature>
<organism evidence="3 4">
    <name type="scientific">Bacteroides difficilis</name>
    <dbReference type="NCBI Taxonomy" id="2763021"/>
    <lineage>
        <taxon>Bacteria</taxon>
        <taxon>Pseudomonadati</taxon>
        <taxon>Bacteroidota</taxon>
        <taxon>Bacteroidia</taxon>
        <taxon>Bacteroidales</taxon>
        <taxon>Bacteroidaceae</taxon>
        <taxon>Bacteroides</taxon>
    </lineage>
</organism>
<reference evidence="3 4" key="1">
    <citation type="submission" date="2020-08" db="EMBL/GenBank/DDBJ databases">
        <title>Genome public.</title>
        <authorList>
            <person name="Liu C."/>
            <person name="Sun Q."/>
        </authorList>
    </citation>
    <scope>NUCLEOTIDE SEQUENCE [LARGE SCALE GENOMIC DNA]</scope>
    <source>
        <strain evidence="3 4">M27</strain>
    </source>
</reference>
<accession>A0ABR7CE89</accession>